<evidence type="ECO:0000256" key="9">
    <source>
        <dbReference type="ARBA" id="ARBA00022989"/>
    </source>
</evidence>
<keyword evidence="10" id="KW-0406">Ion transport</keyword>
<gene>
    <name evidence="14" type="ORF">DHW61_13850</name>
</gene>
<evidence type="ECO:0000256" key="12">
    <source>
        <dbReference type="ARBA" id="ARBA00031636"/>
    </source>
</evidence>
<evidence type="ECO:0000256" key="6">
    <source>
        <dbReference type="ARBA" id="ARBA00022449"/>
    </source>
</evidence>
<accession>A0A3D2X8J9</accession>
<keyword evidence="6" id="KW-0050">Antiport</keyword>
<protein>
    <recommendedName>
        <fullName evidence="4">Probable multidrug resistance protein NorM</fullName>
    </recommendedName>
    <alternativeName>
        <fullName evidence="12">Multidrug-efflux transporter</fullName>
    </alternativeName>
</protein>
<sequence>MNDKSKNYLKIIVFLAFPIIIENIFQTLLGTTDTYFAGKLNDNAIAAIGVTNLIMNIFIAFYTAISVGASTVISRFIGRNDSQKASDAIKHSIILGTLIGIIIGVISLIFYKPILQISGASKDVMEYAIPYYIIVAVPSIFLCLTQILSSCFRARKDTKTPMLATGVSNILNIILNILFINLGLGIAGLALATTISRIIITIFLYYKLIHQDSSFKIKLRGFKINHEILRSISTIGIPAGIEKLIMRIGQLVYNGMIISLGTASYVAHNIGGSIEGYSYIPAFGFGMATATLVGISLGENDVNKARKITFLSNWITTVIMVFIGILFYIFAPQLASIFTDTIEIKEKVVMVLRLIAFFQPFAALTQIMTSALQGAGDTKFPMYATLIGIWVIRVGIGYLLAVIFNLGLFGVWCGYAMDITIRGILLLIRFLRGKWQKIMI</sequence>
<dbReference type="PANTHER" id="PTHR43298:SF2">
    <property type="entry name" value="FMN_FAD EXPORTER YEEO-RELATED"/>
    <property type="match status" value="1"/>
</dbReference>
<dbReference type="GO" id="GO:0005886">
    <property type="term" value="C:plasma membrane"/>
    <property type="evidence" value="ECO:0007669"/>
    <property type="project" value="UniProtKB-SubCell"/>
</dbReference>
<evidence type="ECO:0000256" key="8">
    <source>
        <dbReference type="ARBA" id="ARBA00022692"/>
    </source>
</evidence>
<evidence type="ECO:0000256" key="13">
    <source>
        <dbReference type="SAM" id="Phobius"/>
    </source>
</evidence>
<feature type="transmembrane region" description="Helical" evidence="13">
    <location>
        <begin position="45"/>
        <end position="73"/>
    </location>
</feature>
<name>A0A3D2X8J9_9FIRM</name>
<evidence type="ECO:0000256" key="7">
    <source>
        <dbReference type="ARBA" id="ARBA00022475"/>
    </source>
</evidence>
<dbReference type="AlphaFoldDB" id="A0A3D2X8J9"/>
<feature type="transmembrane region" description="Helical" evidence="13">
    <location>
        <begin position="251"/>
        <end position="271"/>
    </location>
</feature>
<comment type="similarity">
    <text evidence="3">Belongs to the multi antimicrobial extrusion (MATE) (TC 2.A.66.1) family.</text>
</comment>
<dbReference type="InterPro" id="IPR048279">
    <property type="entry name" value="MdtK-like"/>
</dbReference>
<dbReference type="CDD" id="cd13137">
    <property type="entry name" value="MATE_NorM_like"/>
    <property type="match status" value="1"/>
</dbReference>
<evidence type="ECO:0000256" key="10">
    <source>
        <dbReference type="ARBA" id="ARBA00023065"/>
    </source>
</evidence>
<dbReference type="PANTHER" id="PTHR43298">
    <property type="entry name" value="MULTIDRUG RESISTANCE PROTEIN NORM-RELATED"/>
    <property type="match status" value="1"/>
</dbReference>
<dbReference type="GO" id="GO:0006811">
    <property type="term" value="P:monoatomic ion transport"/>
    <property type="evidence" value="ECO:0007669"/>
    <property type="project" value="UniProtKB-KW"/>
</dbReference>
<dbReference type="EMBL" id="DPVV01000458">
    <property type="protein sequence ID" value="HCL03470.1"/>
    <property type="molecule type" value="Genomic_DNA"/>
</dbReference>
<evidence type="ECO:0000313" key="15">
    <source>
        <dbReference type="Proteomes" id="UP000262969"/>
    </source>
</evidence>
<dbReference type="InterPro" id="IPR050222">
    <property type="entry name" value="MATE_MdtK"/>
</dbReference>
<reference evidence="14 15" key="1">
    <citation type="journal article" date="2018" name="Nat. Biotechnol.">
        <title>A standardized bacterial taxonomy based on genome phylogeny substantially revises the tree of life.</title>
        <authorList>
            <person name="Parks D.H."/>
            <person name="Chuvochina M."/>
            <person name="Waite D.W."/>
            <person name="Rinke C."/>
            <person name="Skarshewski A."/>
            <person name="Chaumeil P.A."/>
            <person name="Hugenholtz P."/>
        </authorList>
    </citation>
    <scope>NUCLEOTIDE SEQUENCE [LARGE SCALE GENOMIC DNA]</scope>
    <source>
        <strain evidence="14">UBA11728</strain>
    </source>
</reference>
<comment type="function">
    <text evidence="1">Multidrug efflux pump.</text>
</comment>
<comment type="caution">
    <text evidence="14">The sequence shown here is derived from an EMBL/GenBank/DDBJ whole genome shotgun (WGS) entry which is preliminary data.</text>
</comment>
<dbReference type="InterPro" id="IPR002528">
    <property type="entry name" value="MATE_fam"/>
</dbReference>
<feature type="transmembrane region" description="Helical" evidence="13">
    <location>
        <begin position="93"/>
        <end position="111"/>
    </location>
</feature>
<feature type="transmembrane region" description="Helical" evidence="13">
    <location>
        <begin position="380"/>
        <end position="403"/>
    </location>
</feature>
<evidence type="ECO:0000256" key="1">
    <source>
        <dbReference type="ARBA" id="ARBA00003408"/>
    </source>
</evidence>
<evidence type="ECO:0000256" key="5">
    <source>
        <dbReference type="ARBA" id="ARBA00022448"/>
    </source>
</evidence>
<keyword evidence="11 13" id="KW-0472">Membrane</keyword>
<proteinExistence type="inferred from homology"/>
<feature type="transmembrane region" description="Helical" evidence="13">
    <location>
        <begin position="310"/>
        <end position="330"/>
    </location>
</feature>
<keyword evidence="5" id="KW-0813">Transport</keyword>
<feature type="transmembrane region" description="Helical" evidence="13">
    <location>
        <begin position="277"/>
        <end position="298"/>
    </location>
</feature>
<dbReference type="Proteomes" id="UP000262969">
    <property type="component" value="Unassembled WGS sequence"/>
</dbReference>
<evidence type="ECO:0000256" key="11">
    <source>
        <dbReference type="ARBA" id="ARBA00023136"/>
    </source>
</evidence>
<evidence type="ECO:0000256" key="2">
    <source>
        <dbReference type="ARBA" id="ARBA00004651"/>
    </source>
</evidence>
<keyword evidence="9 13" id="KW-1133">Transmembrane helix</keyword>
<evidence type="ECO:0000256" key="4">
    <source>
        <dbReference type="ARBA" id="ARBA00020268"/>
    </source>
</evidence>
<dbReference type="PIRSF" id="PIRSF006603">
    <property type="entry name" value="DinF"/>
    <property type="match status" value="1"/>
</dbReference>
<dbReference type="GO" id="GO:0015297">
    <property type="term" value="F:antiporter activity"/>
    <property type="evidence" value="ECO:0007669"/>
    <property type="project" value="UniProtKB-KW"/>
</dbReference>
<keyword evidence="8 13" id="KW-0812">Transmembrane</keyword>
<feature type="transmembrane region" description="Helical" evidence="13">
    <location>
        <begin position="350"/>
        <end position="368"/>
    </location>
</feature>
<evidence type="ECO:0000256" key="3">
    <source>
        <dbReference type="ARBA" id="ARBA00010199"/>
    </source>
</evidence>
<dbReference type="GO" id="GO:0042910">
    <property type="term" value="F:xenobiotic transmembrane transporter activity"/>
    <property type="evidence" value="ECO:0007669"/>
    <property type="project" value="InterPro"/>
</dbReference>
<evidence type="ECO:0000313" key="14">
    <source>
        <dbReference type="EMBL" id="HCL03470.1"/>
    </source>
</evidence>
<keyword evidence="7" id="KW-1003">Cell membrane</keyword>
<comment type="subcellular location">
    <subcellularLocation>
        <location evidence="2">Cell membrane</location>
        <topology evidence="2">Multi-pass membrane protein</topology>
    </subcellularLocation>
</comment>
<organism evidence="14 15">
    <name type="scientific">Lachnoclostridium phytofermentans</name>
    <dbReference type="NCBI Taxonomy" id="66219"/>
    <lineage>
        <taxon>Bacteria</taxon>
        <taxon>Bacillati</taxon>
        <taxon>Bacillota</taxon>
        <taxon>Clostridia</taxon>
        <taxon>Lachnospirales</taxon>
        <taxon>Lachnospiraceae</taxon>
    </lineage>
</organism>
<feature type="transmembrane region" description="Helical" evidence="13">
    <location>
        <begin position="7"/>
        <end position="25"/>
    </location>
</feature>
<dbReference type="Pfam" id="PF01554">
    <property type="entry name" value="MatE"/>
    <property type="match status" value="2"/>
</dbReference>
<feature type="transmembrane region" description="Helical" evidence="13">
    <location>
        <begin position="131"/>
        <end position="149"/>
    </location>
</feature>
<dbReference type="NCBIfam" id="TIGR00797">
    <property type="entry name" value="matE"/>
    <property type="match status" value="1"/>
</dbReference>